<feature type="transmembrane region" description="Helical" evidence="6">
    <location>
        <begin position="176"/>
        <end position="195"/>
    </location>
</feature>
<gene>
    <name evidence="8" type="ORF">CFH99_02375</name>
</gene>
<name>A0ABX7PEY6_9ACTN</name>
<feature type="transmembrane region" description="Helical" evidence="6">
    <location>
        <begin position="143"/>
        <end position="164"/>
    </location>
</feature>
<dbReference type="InterPro" id="IPR052185">
    <property type="entry name" value="IPC_Synthase-Related"/>
</dbReference>
<evidence type="ECO:0000256" key="6">
    <source>
        <dbReference type="SAM" id="Phobius"/>
    </source>
</evidence>
<dbReference type="PANTHER" id="PTHR31310:SF7">
    <property type="entry name" value="PA-PHOSPHATASE RELATED-FAMILY PROTEIN DDB_G0268928"/>
    <property type="match status" value="1"/>
</dbReference>
<keyword evidence="9" id="KW-1185">Reference proteome</keyword>
<feature type="transmembrane region" description="Helical" evidence="6">
    <location>
        <begin position="20"/>
        <end position="39"/>
    </location>
</feature>
<feature type="domain" description="Inositolphosphotransferase Aur1/Ipt1" evidence="7">
    <location>
        <begin position="139"/>
        <end position="310"/>
    </location>
</feature>
<evidence type="ECO:0000256" key="3">
    <source>
        <dbReference type="ARBA" id="ARBA00022989"/>
    </source>
</evidence>
<feature type="transmembrane region" description="Helical" evidence="6">
    <location>
        <begin position="247"/>
        <end position="266"/>
    </location>
</feature>
<evidence type="ECO:0000256" key="2">
    <source>
        <dbReference type="ARBA" id="ARBA00022692"/>
    </source>
</evidence>
<evidence type="ECO:0000313" key="8">
    <source>
        <dbReference type="EMBL" id="QSR24464.1"/>
    </source>
</evidence>
<keyword evidence="4 6" id="KW-0472">Membrane</keyword>
<evidence type="ECO:0000256" key="4">
    <source>
        <dbReference type="ARBA" id="ARBA00023136"/>
    </source>
</evidence>
<dbReference type="PANTHER" id="PTHR31310">
    <property type="match status" value="1"/>
</dbReference>
<feature type="region of interest" description="Disordered" evidence="5">
    <location>
        <begin position="323"/>
        <end position="348"/>
    </location>
</feature>
<dbReference type="Pfam" id="PF14378">
    <property type="entry name" value="PAP2_3"/>
    <property type="match status" value="1"/>
</dbReference>
<evidence type="ECO:0000256" key="5">
    <source>
        <dbReference type="SAM" id="MobiDB-lite"/>
    </source>
</evidence>
<evidence type="ECO:0000256" key="1">
    <source>
        <dbReference type="ARBA" id="ARBA00004141"/>
    </source>
</evidence>
<comment type="subcellular location">
    <subcellularLocation>
        <location evidence="1">Membrane</location>
        <topology evidence="1">Multi-pass membrane protein</topology>
    </subcellularLocation>
</comment>
<keyword evidence="2 6" id="KW-0812">Transmembrane</keyword>
<proteinExistence type="predicted"/>
<dbReference type="EMBL" id="CP022295">
    <property type="protein sequence ID" value="QSR24464.1"/>
    <property type="molecule type" value="Genomic_DNA"/>
</dbReference>
<accession>A0ABX7PEY6</accession>
<organism evidence="8 9">
    <name type="scientific">Nocardioides aromaticivorans</name>
    <dbReference type="NCBI Taxonomy" id="200618"/>
    <lineage>
        <taxon>Bacteria</taxon>
        <taxon>Bacillati</taxon>
        <taxon>Actinomycetota</taxon>
        <taxon>Actinomycetes</taxon>
        <taxon>Propionibacteriales</taxon>
        <taxon>Nocardioidaceae</taxon>
        <taxon>Nocardioides</taxon>
    </lineage>
</organism>
<sequence length="348" mass="38869">MTGGDAEAAVVQPALARIDAARIAGALLFVAGLVTWLETRGLPRQGYQVVIILWLATVAWDVRRPVREHLVFLRDWWPPFAVLLLYLYSRGVSDNLGILSVSYQWPIDADRWLFGGTLPTEFLQEHLCGVPCRQSMAPAWYDVVLTTVYYSHFFAALAIGAVLWKRNRTAWTGYMRRYLAIMLLSVAGYILYPMAPPWMAARDGYLTSDVARITGRGWFDLTASTRSTTATHATTAQQDLSSIGNQVAAMPSLHSALAIFIAWWVVSHFRSPWRWTVLLYPASMLFSLVYYAEHYVVDEIAGGLLVAVVVVGWALWDRRRKTARADGEELSPDPRTASPSQGSSSPAR</sequence>
<feature type="transmembrane region" description="Helical" evidence="6">
    <location>
        <begin position="273"/>
        <end position="291"/>
    </location>
</feature>
<dbReference type="InterPro" id="IPR026841">
    <property type="entry name" value="Aur1/Ipt1"/>
</dbReference>
<evidence type="ECO:0000259" key="7">
    <source>
        <dbReference type="Pfam" id="PF14378"/>
    </source>
</evidence>
<reference evidence="8 9" key="1">
    <citation type="submission" date="2017-06" db="EMBL/GenBank/DDBJ databases">
        <title>Complete Genome Sequence of the Soil Carbazole-Degrading Bacterium Nocardioides aromaticivorans IC177.</title>
        <authorList>
            <person name="Vejarano F."/>
            <person name="Suzuki-Minakuchi C."/>
            <person name="Ohtsubo Y."/>
            <person name="Tsuda M."/>
            <person name="Okada K."/>
            <person name="Nojiri H."/>
        </authorList>
    </citation>
    <scope>NUCLEOTIDE SEQUENCE [LARGE SCALE GENOMIC DNA]</scope>
    <source>
        <strain evidence="8 9">IC177</strain>
    </source>
</reference>
<dbReference type="Proteomes" id="UP000662818">
    <property type="component" value="Chromosome"/>
</dbReference>
<protein>
    <submittedName>
        <fullName evidence="8">Inositol phosphorylceramide synthase</fullName>
    </submittedName>
</protein>
<evidence type="ECO:0000313" key="9">
    <source>
        <dbReference type="Proteomes" id="UP000662818"/>
    </source>
</evidence>
<feature type="compositionally biased region" description="Polar residues" evidence="5">
    <location>
        <begin position="337"/>
        <end position="348"/>
    </location>
</feature>
<feature type="transmembrane region" description="Helical" evidence="6">
    <location>
        <begin position="297"/>
        <end position="316"/>
    </location>
</feature>
<keyword evidence="3 6" id="KW-1133">Transmembrane helix</keyword>
<dbReference type="Gene3D" id="1.20.144.10">
    <property type="entry name" value="Phosphatidic acid phosphatase type 2/haloperoxidase"/>
    <property type="match status" value="1"/>
</dbReference>
<feature type="transmembrane region" description="Helical" evidence="6">
    <location>
        <begin position="71"/>
        <end position="89"/>
    </location>
</feature>